<evidence type="ECO:0000256" key="1">
    <source>
        <dbReference type="SAM" id="SignalP"/>
    </source>
</evidence>
<proteinExistence type="predicted"/>
<evidence type="ECO:0000313" key="2">
    <source>
        <dbReference type="EMBL" id="KAK6167511.1"/>
    </source>
</evidence>
<feature type="chain" id="PRO_5042942034" evidence="1">
    <location>
        <begin position="22"/>
        <end position="79"/>
    </location>
</feature>
<protein>
    <submittedName>
        <fullName evidence="2">Uncharacterized protein</fullName>
    </submittedName>
</protein>
<sequence length="79" mass="8320">MIVCFLAVVIISLYTTNSDKAEPNGILCGANNDTDTVGVCMLPADCDGAGWSQGPSHICLKEKDSVCCYQNTTTTAENS</sequence>
<organism evidence="2 3">
    <name type="scientific">Patella caerulea</name>
    <name type="common">Rayed Mediterranean limpet</name>
    <dbReference type="NCBI Taxonomy" id="87958"/>
    <lineage>
        <taxon>Eukaryota</taxon>
        <taxon>Metazoa</taxon>
        <taxon>Spiralia</taxon>
        <taxon>Lophotrochozoa</taxon>
        <taxon>Mollusca</taxon>
        <taxon>Gastropoda</taxon>
        <taxon>Patellogastropoda</taxon>
        <taxon>Patelloidea</taxon>
        <taxon>Patellidae</taxon>
        <taxon>Patella</taxon>
    </lineage>
</organism>
<name>A0AAN8GBC1_PATCE</name>
<dbReference type="Proteomes" id="UP001347796">
    <property type="component" value="Unassembled WGS sequence"/>
</dbReference>
<reference evidence="2 3" key="1">
    <citation type="submission" date="2024-01" db="EMBL/GenBank/DDBJ databases">
        <title>The genome of the rayed Mediterranean limpet Patella caerulea (Linnaeus, 1758).</title>
        <authorList>
            <person name="Anh-Thu Weber A."/>
            <person name="Halstead-Nussloch G."/>
        </authorList>
    </citation>
    <scope>NUCLEOTIDE SEQUENCE [LARGE SCALE GENOMIC DNA]</scope>
    <source>
        <strain evidence="2">AATW-2023a</strain>
        <tissue evidence="2">Whole specimen</tissue>
    </source>
</reference>
<gene>
    <name evidence="2" type="ORF">SNE40_021516</name>
</gene>
<evidence type="ECO:0000313" key="3">
    <source>
        <dbReference type="Proteomes" id="UP001347796"/>
    </source>
</evidence>
<comment type="caution">
    <text evidence="2">The sequence shown here is derived from an EMBL/GenBank/DDBJ whole genome shotgun (WGS) entry which is preliminary data.</text>
</comment>
<feature type="signal peptide" evidence="1">
    <location>
        <begin position="1"/>
        <end position="21"/>
    </location>
</feature>
<dbReference type="EMBL" id="JAZGQO010000018">
    <property type="protein sequence ID" value="KAK6167511.1"/>
    <property type="molecule type" value="Genomic_DNA"/>
</dbReference>
<keyword evidence="3" id="KW-1185">Reference proteome</keyword>
<keyword evidence="1" id="KW-0732">Signal</keyword>
<accession>A0AAN8GBC1</accession>
<dbReference type="AlphaFoldDB" id="A0AAN8GBC1"/>